<evidence type="ECO:0000313" key="3">
    <source>
        <dbReference type="EMBL" id="SKB60925.1"/>
    </source>
</evidence>
<gene>
    <name evidence="3" type="ORF">SAMN02745120_2293</name>
</gene>
<dbReference type="OrthoDB" id="2088435at2"/>
<evidence type="ECO:0000313" key="4">
    <source>
        <dbReference type="Proteomes" id="UP000243406"/>
    </source>
</evidence>
<dbReference type="AlphaFoldDB" id="A0A1T5CN33"/>
<feature type="chain" id="PRO_5012211113" evidence="2">
    <location>
        <begin position="26"/>
        <end position="471"/>
    </location>
</feature>
<evidence type="ECO:0000256" key="1">
    <source>
        <dbReference type="SAM" id="Phobius"/>
    </source>
</evidence>
<dbReference type="EMBL" id="FUYN01000005">
    <property type="protein sequence ID" value="SKB60925.1"/>
    <property type="molecule type" value="Genomic_DNA"/>
</dbReference>
<organism evidence="3 4">
    <name type="scientific">Acetoanaerobium noterae</name>
    <dbReference type="NCBI Taxonomy" id="745369"/>
    <lineage>
        <taxon>Bacteria</taxon>
        <taxon>Bacillati</taxon>
        <taxon>Bacillota</taxon>
        <taxon>Clostridia</taxon>
        <taxon>Peptostreptococcales</taxon>
        <taxon>Filifactoraceae</taxon>
        <taxon>Acetoanaerobium</taxon>
    </lineage>
</organism>
<keyword evidence="4" id="KW-1185">Reference proteome</keyword>
<protein>
    <submittedName>
        <fullName evidence="3">Uncharacterized protein</fullName>
    </submittedName>
</protein>
<reference evidence="4" key="1">
    <citation type="submission" date="2017-02" db="EMBL/GenBank/DDBJ databases">
        <authorList>
            <person name="Varghese N."/>
            <person name="Submissions S."/>
        </authorList>
    </citation>
    <scope>NUCLEOTIDE SEQUENCE [LARGE SCALE GENOMIC DNA]</scope>
    <source>
        <strain evidence="4">ATCC 35199</strain>
    </source>
</reference>
<keyword evidence="1" id="KW-0472">Membrane</keyword>
<dbReference type="Proteomes" id="UP000243406">
    <property type="component" value="Unassembled WGS sequence"/>
</dbReference>
<proteinExistence type="predicted"/>
<sequence length="471" mass="53363">MKKTILSFIMIFTILFNTYSKPAYADPVTIGVTSYEVYTYITLILTYMGVEFKNAQERQRWIEEEYGTYTGNPDGGFYDIIDYQIRRAKADAKFGTEPPKPEPRQIAIPVPDSLIDNLFNKLKDLVSNETSPDEISFNMINFLVSQQVDEYRIFAVNNPYYTYLAIANKDYDDGYRITVKDGKYSNYKSINNHYYYLYTYQFKPNGNLYYQGMTIIDPLDIVSYFKITSIITDNIVDETKTQITLPTGDFNLNWTSPYTGMQTVTMPLTTTGIESPVEVPVIPGEYVEPVPDEVTNPILNPDGDPLINPETGLPFLDPETGLPIFPSTPLVPSVPVTPVPAPETLTQPKDYTPNLTEISNGIKQLPERIINPIKKLFIPDTVSKIDFSPLNVPITNKFPFCIPWDLRDAVVAFSAPPVPPVFTFSLTFFGDEYPIVWDFAIFDEFAEITRFFVLIGFVVGLILATRGLIKG</sequence>
<dbReference type="RefSeq" id="WP_079590085.1">
    <property type="nucleotide sequence ID" value="NZ_FUYN01000005.1"/>
</dbReference>
<feature type="signal peptide" evidence="2">
    <location>
        <begin position="1"/>
        <end position="25"/>
    </location>
</feature>
<accession>A0A1T5CN33</accession>
<keyword evidence="2" id="KW-0732">Signal</keyword>
<keyword evidence="1" id="KW-0812">Transmembrane</keyword>
<keyword evidence="1" id="KW-1133">Transmembrane helix</keyword>
<name>A0A1T5CN33_9FIRM</name>
<evidence type="ECO:0000256" key="2">
    <source>
        <dbReference type="SAM" id="SignalP"/>
    </source>
</evidence>
<feature type="transmembrane region" description="Helical" evidence="1">
    <location>
        <begin position="451"/>
        <end position="469"/>
    </location>
</feature>